<reference evidence="1 2" key="1">
    <citation type="journal article" date="2010" name="Proc. Natl. Acad. Sci. U.S.A.">
        <title>Insights into evolution of multicellular fungi from the assembled chromosomes of the mushroom Coprinopsis cinerea (Coprinus cinereus).</title>
        <authorList>
            <person name="Stajich J.E."/>
            <person name="Wilke S.K."/>
            <person name="Ahren D."/>
            <person name="Au C.H."/>
            <person name="Birren B.W."/>
            <person name="Borodovsky M."/>
            <person name="Burns C."/>
            <person name="Canback B."/>
            <person name="Casselton L.A."/>
            <person name="Cheng C.K."/>
            <person name="Deng J."/>
            <person name="Dietrich F.S."/>
            <person name="Fargo D.C."/>
            <person name="Farman M.L."/>
            <person name="Gathman A.C."/>
            <person name="Goldberg J."/>
            <person name="Guigo R."/>
            <person name="Hoegger P.J."/>
            <person name="Hooker J.B."/>
            <person name="Huggins A."/>
            <person name="James T.Y."/>
            <person name="Kamada T."/>
            <person name="Kilaru S."/>
            <person name="Kodira C."/>
            <person name="Kues U."/>
            <person name="Kupfer D."/>
            <person name="Kwan H.S."/>
            <person name="Lomsadze A."/>
            <person name="Li W."/>
            <person name="Lilly W.W."/>
            <person name="Ma L.J."/>
            <person name="Mackey A.J."/>
            <person name="Manning G."/>
            <person name="Martin F."/>
            <person name="Muraguchi H."/>
            <person name="Natvig D.O."/>
            <person name="Palmerini H."/>
            <person name="Ramesh M.A."/>
            <person name="Rehmeyer C.J."/>
            <person name="Roe B.A."/>
            <person name="Shenoy N."/>
            <person name="Stanke M."/>
            <person name="Ter-Hovhannisyan V."/>
            <person name="Tunlid A."/>
            <person name="Velagapudi R."/>
            <person name="Vision T.J."/>
            <person name="Zeng Q."/>
            <person name="Zolan M.E."/>
            <person name="Pukkila P.J."/>
        </authorList>
    </citation>
    <scope>NUCLEOTIDE SEQUENCE [LARGE SCALE GENOMIC DNA]</scope>
    <source>
        <strain evidence="2">Okayama-7 / 130 / ATCC MYA-4618 / FGSC 9003</strain>
    </source>
</reference>
<dbReference type="EMBL" id="AACS02000006">
    <property type="protein sequence ID" value="EAU84153.1"/>
    <property type="molecule type" value="Genomic_DNA"/>
</dbReference>
<organism evidence="1 2">
    <name type="scientific">Coprinopsis cinerea (strain Okayama-7 / 130 / ATCC MYA-4618 / FGSC 9003)</name>
    <name type="common">Inky cap fungus</name>
    <name type="synonym">Hormographiella aspergillata</name>
    <dbReference type="NCBI Taxonomy" id="240176"/>
    <lineage>
        <taxon>Eukaryota</taxon>
        <taxon>Fungi</taxon>
        <taxon>Dikarya</taxon>
        <taxon>Basidiomycota</taxon>
        <taxon>Agaricomycotina</taxon>
        <taxon>Agaricomycetes</taxon>
        <taxon>Agaricomycetidae</taxon>
        <taxon>Agaricales</taxon>
        <taxon>Agaricineae</taxon>
        <taxon>Psathyrellaceae</taxon>
        <taxon>Coprinopsis</taxon>
    </lineage>
</organism>
<sequence>MSYAYRLGTWEQNRTLGLHSDLGARAMIAFVVQSLPGPAIGFYFYEFASTTNDEEMENGPFADALWF</sequence>
<dbReference type="AlphaFoldDB" id="A8NZH5"/>
<comment type="caution">
    <text evidence="1">The sequence shown here is derived from an EMBL/GenBank/DDBJ whole genome shotgun (WGS) entry which is preliminary data.</text>
</comment>
<accession>A8NZH5</accession>
<dbReference type="InParanoid" id="A8NZH5"/>
<dbReference type="GeneID" id="6014243"/>
<evidence type="ECO:0000313" key="1">
    <source>
        <dbReference type="EMBL" id="EAU84153.1"/>
    </source>
</evidence>
<keyword evidence="2" id="KW-1185">Reference proteome</keyword>
<name>A8NZH5_COPC7</name>
<dbReference type="KEGG" id="cci:CC1G_08694"/>
<protein>
    <submittedName>
        <fullName evidence="1">Uncharacterized protein</fullName>
    </submittedName>
</protein>
<dbReference type="VEuPathDB" id="FungiDB:CC1G_08694"/>
<proteinExistence type="predicted"/>
<dbReference type="RefSeq" id="XP_001837681.1">
    <property type="nucleotide sequence ID" value="XM_001837629.1"/>
</dbReference>
<evidence type="ECO:0000313" key="2">
    <source>
        <dbReference type="Proteomes" id="UP000001861"/>
    </source>
</evidence>
<gene>
    <name evidence="1" type="ORF">CC1G_08694</name>
</gene>
<dbReference type="Proteomes" id="UP000001861">
    <property type="component" value="Unassembled WGS sequence"/>
</dbReference>